<accession>A0A0S3RWS5</accession>
<dbReference type="PANTHER" id="PTHR31776:SF0">
    <property type="entry name" value="ALPHA-L-ARABINOFURANOSIDASE 1"/>
    <property type="match status" value="1"/>
</dbReference>
<keyword evidence="2" id="KW-1185">Reference proteome</keyword>
<sequence>TIDIGIDGFPETQRFGCITTVLTSTNVMDENSFAQPTKVVPLRSSEENVGSKIEAILSPYSVTSFDLSY</sequence>
<dbReference type="InterPro" id="IPR013780">
    <property type="entry name" value="Glyco_hydro_b"/>
</dbReference>
<dbReference type="AlphaFoldDB" id="A0A0S3RWS5"/>
<dbReference type="Gene3D" id="2.60.40.1180">
    <property type="entry name" value="Golgi alpha-mannosidase II"/>
    <property type="match status" value="1"/>
</dbReference>
<dbReference type="PANTHER" id="PTHR31776">
    <property type="entry name" value="ALPHA-L-ARABINOFURANOSIDASE 1"/>
    <property type="match status" value="1"/>
</dbReference>
<dbReference type="GO" id="GO:0046556">
    <property type="term" value="F:alpha-L-arabinofuranosidase activity"/>
    <property type="evidence" value="ECO:0007669"/>
    <property type="project" value="TreeGrafter"/>
</dbReference>
<dbReference type="Proteomes" id="UP000291084">
    <property type="component" value="Chromosome 4"/>
</dbReference>
<dbReference type="EMBL" id="AP015037">
    <property type="protein sequence ID" value="BAT85060.1"/>
    <property type="molecule type" value="Genomic_DNA"/>
</dbReference>
<evidence type="ECO:0000313" key="2">
    <source>
        <dbReference type="Proteomes" id="UP000291084"/>
    </source>
</evidence>
<proteinExistence type="predicted"/>
<reference evidence="1 2" key="1">
    <citation type="journal article" date="2015" name="Sci. Rep.">
        <title>The power of single molecule real-time sequencing technology in the de novo assembly of a eukaryotic genome.</title>
        <authorList>
            <person name="Sakai H."/>
            <person name="Naito K."/>
            <person name="Ogiso-Tanaka E."/>
            <person name="Takahashi Y."/>
            <person name="Iseki K."/>
            <person name="Muto C."/>
            <person name="Satou K."/>
            <person name="Teruya K."/>
            <person name="Shiroma A."/>
            <person name="Shimoji M."/>
            <person name="Hirano T."/>
            <person name="Itoh T."/>
            <person name="Kaga A."/>
            <person name="Tomooka N."/>
        </authorList>
    </citation>
    <scope>NUCLEOTIDE SEQUENCE [LARGE SCALE GENOMIC DNA]</scope>
    <source>
        <strain evidence="2">cv. Shumari</strain>
    </source>
</reference>
<gene>
    <name evidence="1" type="primary">Vigan.04G255400</name>
    <name evidence="1" type="ORF">VIGAN_04255400</name>
</gene>
<protein>
    <submittedName>
        <fullName evidence="1">Uncharacterized protein</fullName>
    </submittedName>
</protein>
<dbReference type="InterPro" id="IPR051563">
    <property type="entry name" value="Glycosyl_Hydrolase_51"/>
</dbReference>
<name>A0A0S3RWS5_PHAAN</name>
<feature type="non-terminal residue" evidence="1">
    <location>
        <position position="1"/>
    </location>
</feature>
<organism evidence="1 2">
    <name type="scientific">Vigna angularis var. angularis</name>
    <dbReference type="NCBI Taxonomy" id="157739"/>
    <lineage>
        <taxon>Eukaryota</taxon>
        <taxon>Viridiplantae</taxon>
        <taxon>Streptophyta</taxon>
        <taxon>Embryophyta</taxon>
        <taxon>Tracheophyta</taxon>
        <taxon>Spermatophyta</taxon>
        <taxon>Magnoliopsida</taxon>
        <taxon>eudicotyledons</taxon>
        <taxon>Gunneridae</taxon>
        <taxon>Pentapetalae</taxon>
        <taxon>rosids</taxon>
        <taxon>fabids</taxon>
        <taxon>Fabales</taxon>
        <taxon>Fabaceae</taxon>
        <taxon>Papilionoideae</taxon>
        <taxon>50 kb inversion clade</taxon>
        <taxon>NPAAA clade</taxon>
        <taxon>indigoferoid/millettioid clade</taxon>
        <taxon>Phaseoleae</taxon>
        <taxon>Vigna</taxon>
    </lineage>
</organism>
<evidence type="ECO:0000313" key="1">
    <source>
        <dbReference type="EMBL" id="BAT85060.1"/>
    </source>
</evidence>